<keyword evidence="1" id="KW-1133">Transmembrane helix</keyword>
<dbReference type="Pfam" id="PF15100">
    <property type="entry name" value="TMEM187"/>
    <property type="match status" value="1"/>
</dbReference>
<protein>
    <submittedName>
        <fullName evidence="3 4">Transmembrane protein 187</fullName>
    </submittedName>
</protein>
<dbReference type="AlphaFoldDB" id="A0A6P7SB72"/>
<dbReference type="RefSeq" id="XP_036357865.1">
    <property type="nucleotide sequence ID" value="XM_036501972.1"/>
</dbReference>
<proteinExistence type="predicted"/>
<dbReference type="InterPro" id="IPR028066">
    <property type="entry name" value="TMEM187"/>
</dbReference>
<keyword evidence="1 3" id="KW-0812">Transmembrane</keyword>
<feature type="transmembrane region" description="Helical" evidence="1">
    <location>
        <begin position="7"/>
        <end position="26"/>
    </location>
</feature>
<keyword evidence="1" id="KW-0472">Membrane</keyword>
<dbReference type="Proteomes" id="UP000515154">
    <property type="component" value="Linkage group LG4"/>
</dbReference>
<keyword evidence="2" id="KW-1185">Reference proteome</keyword>
<dbReference type="GO" id="GO:0030133">
    <property type="term" value="C:transport vesicle"/>
    <property type="evidence" value="ECO:0007669"/>
    <property type="project" value="TreeGrafter"/>
</dbReference>
<evidence type="ECO:0000313" key="2">
    <source>
        <dbReference type="Proteomes" id="UP000515154"/>
    </source>
</evidence>
<gene>
    <name evidence="3 4 5" type="primary">LOC115210818</name>
</gene>
<feature type="transmembrane region" description="Helical" evidence="1">
    <location>
        <begin position="91"/>
        <end position="111"/>
    </location>
</feature>
<evidence type="ECO:0000256" key="1">
    <source>
        <dbReference type="SAM" id="Phobius"/>
    </source>
</evidence>
<dbReference type="PANTHER" id="PTHR15066:SF0">
    <property type="entry name" value="TRANSMEMBRANE PROTEIN 187"/>
    <property type="match status" value="1"/>
</dbReference>
<evidence type="ECO:0000313" key="5">
    <source>
        <dbReference type="RefSeq" id="XP_036357866.1"/>
    </source>
</evidence>
<feature type="transmembrane region" description="Helical" evidence="1">
    <location>
        <begin position="200"/>
        <end position="222"/>
    </location>
</feature>
<dbReference type="RefSeq" id="XP_036357866.1">
    <property type="nucleotide sequence ID" value="XM_036501973.1"/>
</dbReference>
<organism evidence="2 3">
    <name type="scientific">Octopus sinensis</name>
    <name type="common">East Asian common octopus</name>
    <dbReference type="NCBI Taxonomy" id="2607531"/>
    <lineage>
        <taxon>Eukaryota</taxon>
        <taxon>Metazoa</taxon>
        <taxon>Spiralia</taxon>
        <taxon>Lophotrochozoa</taxon>
        <taxon>Mollusca</taxon>
        <taxon>Cephalopoda</taxon>
        <taxon>Coleoidea</taxon>
        <taxon>Octopodiformes</taxon>
        <taxon>Octopoda</taxon>
        <taxon>Incirrata</taxon>
        <taxon>Octopodidae</taxon>
        <taxon>Octopus</taxon>
    </lineage>
</organism>
<sequence length="267" mass="31047">MVMFKTFLLTMFPLLLMCTIVHIGFFENVPMELGNKYYAEIPSMLIFVPDWMTMPFNTLVNFGYAIVGAMWLAITSNYIDCNVFTETQSFLFYIFNWMALFYSPIQLLRILTQIHAFAVLDQWVTLPFFMWVVVEGITILYGWNWLKALGLCTLSILSYFLVLLPIPGFEISLILHIAAALHVARLLYNKFPNEKSKNFFIKAFISCLGFIFLKLFDLHLGNLHLAFKYLSGHFLSKICDILQIHYVNLFVLNIVLRQNKDAKKKAE</sequence>
<dbReference type="KEGG" id="osn:115210818"/>
<feature type="transmembrane region" description="Helical" evidence="1">
    <location>
        <begin position="123"/>
        <end position="141"/>
    </location>
</feature>
<name>A0A6P7SB72_9MOLL</name>
<dbReference type="RefSeq" id="XP_029635425.1">
    <property type="nucleotide sequence ID" value="XM_029779565.2"/>
</dbReference>
<dbReference type="PANTHER" id="PTHR15066">
    <property type="entry name" value="TRANSMEMBRANE PROTEIN 187"/>
    <property type="match status" value="1"/>
</dbReference>
<feature type="transmembrane region" description="Helical" evidence="1">
    <location>
        <begin position="59"/>
        <end position="79"/>
    </location>
</feature>
<evidence type="ECO:0000313" key="4">
    <source>
        <dbReference type="RefSeq" id="XP_036357865.1"/>
    </source>
</evidence>
<accession>A0A6P7SB72</accession>
<reference evidence="3 4" key="1">
    <citation type="submission" date="2025-08" db="UniProtKB">
        <authorList>
            <consortium name="RefSeq"/>
        </authorList>
    </citation>
    <scope>IDENTIFICATION</scope>
</reference>
<evidence type="ECO:0000313" key="3">
    <source>
        <dbReference type="RefSeq" id="XP_029635425.1"/>
    </source>
</evidence>